<proteinExistence type="predicted"/>
<accession>A0A8S5U4D1</accession>
<evidence type="ECO:0000313" key="1">
    <source>
        <dbReference type="EMBL" id="DAF89307.1"/>
    </source>
</evidence>
<reference evidence="1" key="1">
    <citation type="journal article" date="2021" name="Proc. Natl. Acad. Sci. U.S.A.">
        <title>A Catalog of Tens of Thousands of Viruses from Human Metagenomes Reveals Hidden Associations with Chronic Diseases.</title>
        <authorList>
            <person name="Tisza M.J."/>
            <person name="Buck C.B."/>
        </authorList>
    </citation>
    <scope>NUCLEOTIDE SEQUENCE</scope>
    <source>
        <strain evidence="1">CtZDN4</strain>
    </source>
</reference>
<sequence length="48" mass="5378">MEREPEFPPGRTPKKHRLEKIAGQREGLRTAGSAETFWANVKGVQQGT</sequence>
<name>A0A8S5U4D1_9CAUD</name>
<dbReference type="EMBL" id="BK016006">
    <property type="protein sequence ID" value="DAF89307.1"/>
    <property type="molecule type" value="Genomic_DNA"/>
</dbReference>
<protein>
    <submittedName>
        <fullName evidence="1">Uncharacterized protein</fullName>
    </submittedName>
</protein>
<organism evidence="1">
    <name type="scientific">Podoviridae sp. ctZDN4</name>
    <dbReference type="NCBI Taxonomy" id="2825258"/>
    <lineage>
        <taxon>Viruses</taxon>
        <taxon>Duplodnaviria</taxon>
        <taxon>Heunggongvirae</taxon>
        <taxon>Uroviricota</taxon>
        <taxon>Caudoviricetes</taxon>
    </lineage>
</organism>